<evidence type="ECO:0000259" key="2">
    <source>
        <dbReference type="Pfam" id="PF00437"/>
    </source>
</evidence>
<dbReference type="Gene3D" id="3.40.50.300">
    <property type="entry name" value="P-loop containing nucleotide triphosphate hydrolases"/>
    <property type="match status" value="1"/>
</dbReference>
<evidence type="ECO:0000313" key="6">
    <source>
        <dbReference type="Proteomes" id="UP001060771"/>
    </source>
</evidence>
<dbReference type="RefSeq" id="WP_188602331.1">
    <property type="nucleotide sequence ID" value="NZ_AP026830.1"/>
</dbReference>
<protein>
    <submittedName>
        <fullName evidence="4">Secretion system protein E</fullName>
    </submittedName>
</protein>
<reference evidence="6" key="3">
    <citation type="submission" date="2022-09" db="EMBL/GenBank/DDBJ databases">
        <title>Complete genome sequence of Vulcanisaeta souniana.</title>
        <authorList>
            <person name="Kato S."/>
            <person name="Itoh T."/>
            <person name="Ohkuma M."/>
        </authorList>
    </citation>
    <scope>NUCLEOTIDE SEQUENCE [LARGE SCALE GENOMIC DNA]</scope>
    <source>
        <strain evidence="6">JCM 11219</strain>
    </source>
</reference>
<comment type="similarity">
    <text evidence="1">Belongs to the GSP E family.</text>
</comment>
<dbReference type="EMBL" id="AP026830">
    <property type="protein sequence ID" value="BDR91996.1"/>
    <property type="molecule type" value="Genomic_DNA"/>
</dbReference>
<dbReference type="PANTHER" id="PTHR30486">
    <property type="entry name" value="TWITCHING MOTILITY PROTEIN PILT"/>
    <property type="match status" value="1"/>
</dbReference>
<reference evidence="4" key="1">
    <citation type="journal article" date="2014" name="Int. J. Syst. Evol. Microbiol.">
        <title>Complete genome sequence of Corynebacterium casei LMG S-19264T (=DSM 44701T), isolated from a smear-ripened cheese.</title>
        <authorList>
            <consortium name="US DOE Joint Genome Institute (JGI-PGF)"/>
            <person name="Walter F."/>
            <person name="Albersmeier A."/>
            <person name="Kalinowski J."/>
            <person name="Ruckert C."/>
        </authorList>
    </citation>
    <scope>NUCLEOTIDE SEQUENCE</scope>
    <source>
        <strain evidence="4">JCM 11219</strain>
    </source>
</reference>
<reference evidence="3" key="4">
    <citation type="journal article" date="2023" name="Microbiol. Resour. Announc.">
        <title>Complete Genome Sequence of Vulcanisaeta souniana Strain IC-059, a Hyperthermophilic Archaeon Isolated from Hot Spring Water in Japan.</title>
        <authorList>
            <person name="Kato S."/>
            <person name="Itoh T."/>
            <person name="Wu L."/>
            <person name="Ma J."/>
            <person name="Ohkuma M."/>
        </authorList>
    </citation>
    <scope>NUCLEOTIDE SEQUENCE</scope>
    <source>
        <strain evidence="3">JCM 11219</strain>
    </source>
</reference>
<sequence length="512" mass="58695">MSLEFQLIKPIGQFKELERYPLYEPFAYATIIQDETTGDVMYHLEEIELDSTEQKVYRELTRIVMLELPPPEELTKIGDVKNYLLNELKKIVGKYRRLFRNVPPSSFAKFLYYIERDLLGYGPIDALMRDENIEDISCDGVDRPVYVFHRRYESIPTNIIPKTEQALDDLVVKLIHLSGRHVSVATPIVDAQLPDGSRIAVTYRKEVSPGGSTFTIRRFRKNPLTFTELVKSGNISPEIAGYFWVMLDNGRSFLVLGVTGAGKTSFLNAMATFIKPHMKIITVEEVPEINLQHKNWVRLVTRQSYGSEKINEITLFDLVKATLRMRPDYLIVGEIRGEEAYVLFQAVNTGHSGISTMHAESFEAAVNRLMSPPMNIPPAYIPAMNIFVMIKRVKIGGRLTRRVTEVGEVYMDGDRIRFNTVFRWNPRNDTHESYVDKSVLIRQISDMTGKDIDELLREIDTRAKVVNWLVENNVFNFEDVSTYVQTYYTNPDAIINKIIGKGVSEVESIAQI</sequence>
<evidence type="ECO:0000313" key="5">
    <source>
        <dbReference type="Proteomes" id="UP000657075"/>
    </source>
</evidence>
<organism evidence="4 5">
    <name type="scientific">Vulcanisaeta souniana JCM 11219</name>
    <dbReference type="NCBI Taxonomy" id="1293586"/>
    <lineage>
        <taxon>Archaea</taxon>
        <taxon>Thermoproteota</taxon>
        <taxon>Thermoprotei</taxon>
        <taxon>Thermoproteales</taxon>
        <taxon>Thermoproteaceae</taxon>
        <taxon>Vulcanisaeta</taxon>
    </lineage>
</organism>
<dbReference type="GO" id="GO:0016887">
    <property type="term" value="F:ATP hydrolysis activity"/>
    <property type="evidence" value="ECO:0007669"/>
    <property type="project" value="InterPro"/>
</dbReference>
<dbReference type="InterPro" id="IPR027417">
    <property type="entry name" value="P-loop_NTPase"/>
</dbReference>
<gene>
    <name evidence="4" type="ORF">GCM10007112_02160</name>
    <name evidence="3" type="ORF">Vsou_10890</name>
</gene>
<reference evidence="4" key="2">
    <citation type="submission" date="2020-09" db="EMBL/GenBank/DDBJ databases">
        <authorList>
            <person name="Sun Q."/>
            <person name="Ohkuma M."/>
        </authorList>
    </citation>
    <scope>NUCLEOTIDE SEQUENCE</scope>
    <source>
        <strain evidence="4">JCM 11219</strain>
    </source>
</reference>
<keyword evidence="6" id="KW-1185">Reference proteome</keyword>
<dbReference type="Proteomes" id="UP000657075">
    <property type="component" value="Unassembled WGS sequence"/>
</dbReference>
<dbReference type="InterPro" id="IPR050921">
    <property type="entry name" value="T4SS_GSP_E_ATPase"/>
</dbReference>
<dbReference type="Gene3D" id="3.30.450.380">
    <property type="match status" value="1"/>
</dbReference>
<name>A0A830DZV6_9CREN</name>
<dbReference type="Proteomes" id="UP001060771">
    <property type="component" value="Chromosome"/>
</dbReference>
<accession>A0A830DZV6</accession>
<evidence type="ECO:0000313" key="3">
    <source>
        <dbReference type="EMBL" id="BDR91996.1"/>
    </source>
</evidence>
<dbReference type="GeneID" id="76206636"/>
<dbReference type="InterPro" id="IPR001482">
    <property type="entry name" value="T2SS/T4SS_dom"/>
</dbReference>
<dbReference type="OrthoDB" id="33500at2157"/>
<evidence type="ECO:0000256" key="1">
    <source>
        <dbReference type="ARBA" id="ARBA00006611"/>
    </source>
</evidence>
<dbReference type="EMBL" id="BMNM01000001">
    <property type="protein sequence ID" value="GGI68724.1"/>
    <property type="molecule type" value="Genomic_DNA"/>
</dbReference>
<dbReference type="SUPFAM" id="SSF52540">
    <property type="entry name" value="P-loop containing nucleoside triphosphate hydrolases"/>
    <property type="match status" value="1"/>
</dbReference>
<dbReference type="Pfam" id="PF00437">
    <property type="entry name" value="T2SSE"/>
    <property type="match status" value="1"/>
</dbReference>
<dbReference type="AlphaFoldDB" id="A0A830DZV6"/>
<feature type="domain" description="Bacterial type II secretion system protein E" evidence="2">
    <location>
        <begin position="162"/>
        <end position="371"/>
    </location>
</feature>
<evidence type="ECO:0000313" key="4">
    <source>
        <dbReference type="EMBL" id="GGI68724.1"/>
    </source>
</evidence>
<dbReference type="PANTHER" id="PTHR30486:SF6">
    <property type="entry name" value="TYPE IV PILUS RETRACTATION ATPASE PILT"/>
    <property type="match status" value="1"/>
</dbReference>
<dbReference type="CDD" id="cd01130">
    <property type="entry name" value="VirB11-like_ATPase"/>
    <property type="match status" value="1"/>
</dbReference>
<proteinExistence type="inferred from homology"/>